<dbReference type="GO" id="GO:0046677">
    <property type="term" value="P:response to antibiotic"/>
    <property type="evidence" value="ECO:0007669"/>
    <property type="project" value="UniProtKB-UniRule"/>
</dbReference>
<evidence type="ECO:0000256" key="12">
    <source>
        <dbReference type="ARBA" id="ARBA00032932"/>
    </source>
</evidence>
<dbReference type="NCBIfam" id="TIGR00753">
    <property type="entry name" value="undec_PP_bacA"/>
    <property type="match status" value="1"/>
</dbReference>
<protein>
    <recommendedName>
        <fullName evidence="4 14">Undecaprenyl-diphosphatase</fullName>
        <ecNumber evidence="3 14">3.6.1.27</ecNumber>
    </recommendedName>
    <alternativeName>
        <fullName evidence="12 14">Bacitracin resistance protein</fullName>
    </alternativeName>
    <alternativeName>
        <fullName evidence="11 14">Undecaprenyl pyrophosphate phosphatase</fullName>
    </alternativeName>
</protein>
<dbReference type="PANTHER" id="PTHR30622:SF4">
    <property type="entry name" value="UNDECAPRENYL-DIPHOSPHATASE"/>
    <property type="match status" value="1"/>
</dbReference>
<evidence type="ECO:0000256" key="1">
    <source>
        <dbReference type="ARBA" id="ARBA00004651"/>
    </source>
</evidence>
<gene>
    <name evidence="14 15" type="primary">uppP</name>
    <name evidence="15" type="ORF">SPIRO4BDMA_40188</name>
</gene>
<dbReference type="PANTHER" id="PTHR30622">
    <property type="entry name" value="UNDECAPRENYL-DIPHOSPHATASE"/>
    <property type="match status" value="1"/>
</dbReference>
<dbReference type="HAMAP" id="MF_01006">
    <property type="entry name" value="Undec_diphosphatase"/>
    <property type="match status" value="1"/>
</dbReference>
<dbReference type="EMBL" id="FWDO01000004">
    <property type="protein sequence ID" value="SLM17619.1"/>
    <property type="molecule type" value="Genomic_DNA"/>
</dbReference>
<name>A0A3P3XNL4_9SPIR</name>
<proteinExistence type="inferred from homology"/>
<feature type="transmembrane region" description="Helical" evidence="14">
    <location>
        <begin position="233"/>
        <end position="255"/>
    </location>
</feature>
<sequence>MLIIQSVILGLVQGLAEFIPISSSAHLVIIPWLFGWNNPALTSLTFDVALHLGTLLAVIVFFASDWGRLISAWCKSIVQFKIGDDPDRRMAWFIVLACIPGGISGLLLESKISEAFHSDPIPQSSMLIMAGAIAALALLLWVADKFARHQRNFGQIKARDALYIGVAQAFAVIPGVSRSGATITAGLALGLERETAARFSFLLSAPIIAGAGLKSLYDLWKQINAGTVAGTELTIFPIGFIVAAVSGFLCIKYLLAYLKKHSTAVFVWYRFALAALVLIVALVRG</sequence>
<keyword evidence="5 14" id="KW-1003">Cell membrane</keyword>
<reference evidence="15" key="1">
    <citation type="submission" date="2017-02" db="EMBL/GenBank/DDBJ databases">
        <authorList>
            <person name="Regsiter A."/>
            <person name="William W."/>
        </authorList>
    </citation>
    <scope>NUCLEOTIDE SEQUENCE</scope>
    <source>
        <strain evidence="15">BdmA 4</strain>
    </source>
</reference>
<evidence type="ECO:0000256" key="10">
    <source>
        <dbReference type="ARBA" id="ARBA00023251"/>
    </source>
</evidence>
<dbReference type="GO" id="GO:0071555">
    <property type="term" value="P:cell wall organization"/>
    <property type="evidence" value="ECO:0007669"/>
    <property type="project" value="UniProtKB-KW"/>
</dbReference>
<keyword evidence="14" id="KW-0961">Cell wall biogenesis/degradation</keyword>
<evidence type="ECO:0000313" key="15">
    <source>
        <dbReference type="EMBL" id="SLM17619.1"/>
    </source>
</evidence>
<dbReference type="AlphaFoldDB" id="A0A3P3XNL4"/>
<feature type="transmembrane region" description="Helical" evidence="14">
    <location>
        <begin position="162"/>
        <end position="189"/>
    </location>
</feature>
<dbReference type="GO" id="GO:0009252">
    <property type="term" value="P:peptidoglycan biosynthetic process"/>
    <property type="evidence" value="ECO:0007669"/>
    <property type="project" value="UniProtKB-KW"/>
</dbReference>
<organism evidence="15">
    <name type="scientific">uncultured spirochete</name>
    <dbReference type="NCBI Taxonomy" id="156406"/>
    <lineage>
        <taxon>Bacteria</taxon>
        <taxon>Pseudomonadati</taxon>
        <taxon>Spirochaetota</taxon>
        <taxon>Spirochaetia</taxon>
        <taxon>Spirochaetales</taxon>
        <taxon>environmental samples</taxon>
    </lineage>
</organism>
<comment type="similarity">
    <text evidence="2 14">Belongs to the UppP family.</text>
</comment>
<feature type="transmembrane region" description="Helical" evidence="14">
    <location>
        <begin position="90"/>
        <end position="108"/>
    </location>
</feature>
<evidence type="ECO:0000256" key="14">
    <source>
        <dbReference type="HAMAP-Rule" id="MF_01006"/>
    </source>
</evidence>
<accession>A0A3P3XNL4</accession>
<dbReference type="EC" id="3.6.1.27" evidence="3 14"/>
<evidence type="ECO:0000256" key="13">
    <source>
        <dbReference type="ARBA" id="ARBA00047594"/>
    </source>
</evidence>
<evidence type="ECO:0000256" key="5">
    <source>
        <dbReference type="ARBA" id="ARBA00022475"/>
    </source>
</evidence>
<evidence type="ECO:0000256" key="6">
    <source>
        <dbReference type="ARBA" id="ARBA00022692"/>
    </source>
</evidence>
<keyword evidence="8 14" id="KW-1133">Transmembrane helix</keyword>
<evidence type="ECO:0000256" key="4">
    <source>
        <dbReference type="ARBA" id="ARBA00021581"/>
    </source>
</evidence>
<keyword evidence="6 14" id="KW-0812">Transmembrane</keyword>
<evidence type="ECO:0000256" key="8">
    <source>
        <dbReference type="ARBA" id="ARBA00022989"/>
    </source>
</evidence>
<feature type="transmembrane region" description="Helical" evidence="14">
    <location>
        <begin position="195"/>
        <end position="213"/>
    </location>
</feature>
<comment type="miscellaneous">
    <text evidence="14">Bacitracin is thought to be involved in the inhibition of peptidoglycan synthesis by sequestering undecaprenyl diphosphate, thereby reducing the pool of lipid carrier available.</text>
</comment>
<comment type="catalytic activity">
    <reaction evidence="13 14">
        <text>di-trans,octa-cis-undecaprenyl diphosphate + H2O = di-trans,octa-cis-undecaprenyl phosphate + phosphate + H(+)</text>
        <dbReference type="Rhea" id="RHEA:28094"/>
        <dbReference type="ChEBI" id="CHEBI:15377"/>
        <dbReference type="ChEBI" id="CHEBI:15378"/>
        <dbReference type="ChEBI" id="CHEBI:43474"/>
        <dbReference type="ChEBI" id="CHEBI:58405"/>
        <dbReference type="ChEBI" id="CHEBI:60392"/>
        <dbReference type="EC" id="3.6.1.27"/>
    </reaction>
</comment>
<keyword evidence="10 14" id="KW-0046">Antibiotic resistance</keyword>
<feature type="transmembrane region" description="Helical" evidence="14">
    <location>
        <begin position="120"/>
        <end position="142"/>
    </location>
</feature>
<keyword evidence="9 14" id="KW-0472">Membrane</keyword>
<keyword evidence="14" id="KW-0573">Peptidoglycan synthesis</keyword>
<feature type="transmembrane region" description="Helical" evidence="14">
    <location>
        <begin position="48"/>
        <end position="69"/>
    </location>
</feature>
<feature type="transmembrane region" description="Helical" evidence="14">
    <location>
        <begin position="267"/>
        <end position="283"/>
    </location>
</feature>
<dbReference type="GO" id="GO:0050380">
    <property type="term" value="F:undecaprenyl-diphosphatase activity"/>
    <property type="evidence" value="ECO:0007669"/>
    <property type="project" value="UniProtKB-UniRule"/>
</dbReference>
<comment type="function">
    <text evidence="14">Catalyzes the dephosphorylation of undecaprenyl diphosphate (UPP). Confers resistance to bacitracin.</text>
</comment>
<evidence type="ECO:0000256" key="11">
    <source>
        <dbReference type="ARBA" id="ARBA00032707"/>
    </source>
</evidence>
<dbReference type="Pfam" id="PF02673">
    <property type="entry name" value="BacA"/>
    <property type="match status" value="1"/>
</dbReference>
<evidence type="ECO:0000256" key="2">
    <source>
        <dbReference type="ARBA" id="ARBA00010621"/>
    </source>
</evidence>
<evidence type="ECO:0000256" key="9">
    <source>
        <dbReference type="ARBA" id="ARBA00023136"/>
    </source>
</evidence>
<keyword evidence="7 14" id="KW-0378">Hydrolase</keyword>
<dbReference type="GO" id="GO:0008360">
    <property type="term" value="P:regulation of cell shape"/>
    <property type="evidence" value="ECO:0007669"/>
    <property type="project" value="UniProtKB-KW"/>
</dbReference>
<comment type="subcellular location">
    <subcellularLocation>
        <location evidence="1 14">Cell membrane</location>
        <topology evidence="1 14">Multi-pass membrane protein</topology>
    </subcellularLocation>
</comment>
<keyword evidence="14" id="KW-0133">Cell shape</keyword>
<evidence type="ECO:0000256" key="3">
    <source>
        <dbReference type="ARBA" id="ARBA00012374"/>
    </source>
</evidence>
<dbReference type="GO" id="GO:0005886">
    <property type="term" value="C:plasma membrane"/>
    <property type="evidence" value="ECO:0007669"/>
    <property type="project" value="UniProtKB-SubCell"/>
</dbReference>
<dbReference type="InterPro" id="IPR003824">
    <property type="entry name" value="UppP"/>
</dbReference>
<evidence type="ECO:0000256" key="7">
    <source>
        <dbReference type="ARBA" id="ARBA00022801"/>
    </source>
</evidence>